<dbReference type="PANTHER" id="PTHR33116">
    <property type="entry name" value="REVERSE TRANSCRIPTASE ZINC-BINDING DOMAIN-CONTAINING PROTEIN-RELATED-RELATED"/>
    <property type="match status" value="1"/>
</dbReference>
<evidence type="ECO:0000313" key="1">
    <source>
        <dbReference type="EnsemblPlants" id="AET5Gv20733800.1"/>
    </source>
</evidence>
<evidence type="ECO:0008006" key="3">
    <source>
        <dbReference type="Google" id="ProtNLM"/>
    </source>
</evidence>
<protein>
    <recommendedName>
        <fullName evidence="3">Reverse transcriptase domain-containing protein</fullName>
    </recommendedName>
</protein>
<reference evidence="2" key="2">
    <citation type="journal article" date="2017" name="Nat. Plants">
        <title>The Aegilops tauschii genome reveals multiple impacts of transposons.</title>
        <authorList>
            <person name="Zhao G."/>
            <person name="Zou C."/>
            <person name="Li K."/>
            <person name="Wang K."/>
            <person name="Li T."/>
            <person name="Gao L."/>
            <person name="Zhang X."/>
            <person name="Wang H."/>
            <person name="Yang Z."/>
            <person name="Liu X."/>
            <person name="Jiang W."/>
            <person name="Mao L."/>
            <person name="Kong X."/>
            <person name="Jiao Y."/>
            <person name="Jia J."/>
        </authorList>
    </citation>
    <scope>NUCLEOTIDE SEQUENCE [LARGE SCALE GENOMIC DNA]</scope>
    <source>
        <strain evidence="2">cv. AL8/78</strain>
    </source>
</reference>
<dbReference type="Gramene" id="AET5Gv20733800.1">
    <property type="protein sequence ID" value="AET5Gv20733800.1"/>
    <property type="gene ID" value="AET5Gv20733800"/>
</dbReference>
<dbReference type="AlphaFoldDB" id="A0A453LEE1"/>
<reference evidence="1" key="3">
    <citation type="journal article" date="2017" name="Nature">
        <title>Genome sequence of the progenitor of the wheat D genome Aegilops tauschii.</title>
        <authorList>
            <person name="Luo M.C."/>
            <person name="Gu Y.Q."/>
            <person name="Puiu D."/>
            <person name="Wang H."/>
            <person name="Twardziok S.O."/>
            <person name="Deal K.R."/>
            <person name="Huo N."/>
            <person name="Zhu T."/>
            <person name="Wang L."/>
            <person name="Wang Y."/>
            <person name="McGuire P.E."/>
            <person name="Liu S."/>
            <person name="Long H."/>
            <person name="Ramasamy R.K."/>
            <person name="Rodriguez J.C."/>
            <person name="Van S.L."/>
            <person name="Yuan L."/>
            <person name="Wang Z."/>
            <person name="Xia Z."/>
            <person name="Xiao L."/>
            <person name="Anderson O.D."/>
            <person name="Ouyang S."/>
            <person name="Liang Y."/>
            <person name="Zimin A.V."/>
            <person name="Pertea G."/>
            <person name="Qi P."/>
            <person name="Bennetzen J.L."/>
            <person name="Dai X."/>
            <person name="Dawson M.W."/>
            <person name="Muller H.G."/>
            <person name="Kugler K."/>
            <person name="Rivarola-Duarte L."/>
            <person name="Spannagl M."/>
            <person name="Mayer K.F.X."/>
            <person name="Lu F.H."/>
            <person name="Bevan M.W."/>
            <person name="Leroy P."/>
            <person name="Li P."/>
            <person name="You F.M."/>
            <person name="Sun Q."/>
            <person name="Liu Z."/>
            <person name="Lyons E."/>
            <person name="Wicker T."/>
            <person name="Salzberg S.L."/>
            <person name="Devos K.M."/>
            <person name="Dvorak J."/>
        </authorList>
    </citation>
    <scope>NUCLEOTIDE SEQUENCE [LARGE SCALE GENOMIC DNA]</scope>
    <source>
        <strain evidence="1">cv. AL8/78</strain>
    </source>
</reference>
<keyword evidence="2" id="KW-1185">Reference proteome</keyword>
<name>A0A453LEE1_AEGTS</name>
<sequence>MLDTYCNASGQRINHEKSSIFFSKGCPGPVREAVQNSLQVHNESLSERYLGMPTDVGQSKNGTFKYLRDRVWEKIK</sequence>
<accession>A0A453LEE1</accession>
<dbReference type="EnsemblPlants" id="AET5Gv20733800.1">
    <property type="protein sequence ID" value="AET5Gv20733800.1"/>
    <property type="gene ID" value="AET5Gv20733800"/>
</dbReference>
<proteinExistence type="predicted"/>
<evidence type="ECO:0000313" key="2">
    <source>
        <dbReference type="Proteomes" id="UP000015105"/>
    </source>
</evidence>
<dbReference type="Proteomes" id="UP000015105">
    <property type="component" value="Chromosome 5D"/>
</dbReference>
<organism evidence="1 2">
    <name type="scientific">Aegilops tauschii subsp. strangulata</name>
    <name type="common">Goatgrass</name>
    <dbReference type="NCBI Taxonomy" id="200361"/>
    <lineage>
        <taxon>Eukaryota</taxon>
        <taxon>Viridiplantae</taxon>
        <taxon>Streptophyta</taxon>
        <taxon>Embryophyta</taxon>
        <taxon>Tracheophyta</taxon>
        <taxon>Spermatophyta</taxon>
        <taxon>Magnoliopsida</taxon>
        <taxon>Liliopsida</taxon>
        <taxon>Poales</taxon>
        <taxon>Poaceae</taxon>
        <taxon>BOP clade</taxon>
        <taxon>Pooideae</taxon>
        <taxon>Triticodae</taxon>
        <taxon>Triticeae</taxon>
        <taxon>Triticinae</taxon>
        <taxon>Aegilops</taxon>
    </lineage>
</organism>
<reference evidence="1" key="4">
    <citation type="submission" date="2019-03" db="UniProtKB">
        <authorList>
            <consortium name="EnsemblPlants"/>
        </authorList>
    </citation>
    <scope>IDENTIFICATION</scope>
</reference>
<dbReference type="PANTHER" id="PTHR33116:SF86">
    <property type="entry name" value="REVERSE TRANSCRIPTASE DOMAIN-CONTAINING PROTEIN"/>
    <property type="match status" value="1"/>
</dbReference>
<reference evidence="1" key="5">
    <citation type="journal article" date="2021" name="G3 (Bethesda)">
        <title>Aegilops tauschii genome assembly Aet v5.0 features greater sequence contiguity and improved annotation.</title>
        <authorList>
            <person name="Wang L."/>
            <person name="Zhu T."/>
            <person name="Rodriguez J.C."/>
            <person name="Deal K.R."/>
            <person name="Dubcovsky J."/>
            <person name="McGuire P.E."/>
            <person name="Lux T."/>
            <person name="Spannagl M."/>
            <person name="Mayer K.F.X."/>
            <person name="Baldrich P."/>
            <person name="Meyers B.C."/>
            <person name="Huo N."/>
            <person name="Gu Y.Q."/>
            <person name="Zhou H."/>
            <person name="Devos K.M."/>
            <person name="Bennetzen J.L."/>
            <person name="Unver T."/>
            <person name="Budak H."/>
            <person name="Gulick P.J."/>
            <person name="Galiba G."/>
            <person name="Kalapos B."/>
            <person name="Nelson D.R."/>
            <person name="Li P."/>
            <person name="You F.M."/>
            <person name="Luo M.C."/>
            <person name="Dvorak J."/>
        </authorList>
    </citation>
    <scope>NUCLEOTIDE SEQUENCE [LARGE SCALE GENOMIC DNA]</scope>
    <source>
        <strain evidence="1">cv. AL8/78</strain>
    </source>
</reference>
<reference evidence="2" key="1">
    <citation type="journal article" date="2014" name="Science">
        <title>Ancient hybridizations among the ancestral genomes of bread wheat.</title>
        <authorList>
            <consortium name="International Wheat Genome Sequencing Consortium,"/>
            <person name="Marcussen T."/>
            <person name="Sandve S.R."/>
            <person name="Heier L."/>
            <person name="Spannagl M."/>
            <person name="Pfeifer M."/>
            <person name="Jakobsen K.S."/>
            <person name="Wulff B.B."/>
            <person name="Steuernagel B."/>
            <person name="Mayer K.F."/>
            <person name="Olsen O.A."/>
        </authorList>
    </citation>
    <scope>NUCLEOTIDE SEQUENCE [LARGE SCALE GENOMIC DNA]</scope>
    <source>
        <strain evidence="2">cv. AL8/78</strain>
    </source>
</reference>